<feature type="region of interest" description="Disordered" evidence="2">
    <location>
        <begin position="1"/>
        <end position="62"/>
    </location>
</feature>
<dbReference type="GO" id="GO:0006508">
    <property type="term" value="P:proteolysis"/>
    <property type="evidence" value="ECO:0007669"/>
    <property type="project" value="InterPro"/>
</dbReference>
<comment type="caution">
    <text evidence="4">The sequence shown here is derived from an EMBL/GenBank/DDBJ whole genome shotgun (WGS) entry which is preliminary data.</text>
</comment>
<dbReference type="Pfam" id="PF00656">
    <property type="entry name" value="Peptidase_C14"/>
    <property type="match status" value="1"/>
</dbReference>
<name>A0AAW1QVL9_9CHLO</name>
<proteinExistence type="inferred from homology"/>
<feature type="compositionally biased region" description="Low complexity" evidence="2">
    <location>
        <begin position="74"/>
        <end position="94"/>
    </location>
</feature>
<organism evidence="4 5">
    <name type="scientific">Apatococcus lobatus</name>
    <dbReference type="NCBI Taxonomy" id="904363"/>
    <lineage>
        <taxon>Eukaryota</taxon>
        <taxon>Viridiplantae</taxon>
        <taxon>Chlorophyta</taxon>
        <taxon>core chlorophytes</taxon>
        <taxon>Trebouxiophyceae</taxon>
        <taxon>Chlorellales</taxon>
        <taxon>Chlorellaceae</taxon>
        <taxon>Apatococcus</taxon>
    </lineage>
</organism>
<keyword evidence="5" id="KW-1185">Reference proteome</keyword>
<reference evidence="4 5" key="1">
    <citation type="journal article" date="2024" name="Nat. Commun.">
        <title>Phylogenomics reveals the evolutionary origins of lichenization in chlorophyte algae.</title>
        <authorList>
            <person name="Puginier C."/>
            <person name="Libourel C."/>
            <person name="Otte J."/>
            <person name="Skaloud P."/>
            <person name="Haon M."/>
            <person name="Grisel S."/>
            <person name="Petersen M."/>
            <person name="Berrin J.G."/>
            <person name="Delaux P.M."/>
            <person name="Dal Grande F."/>
            <person name="Keller J."/>
        </authorList>
    </citation>
    <scope>NUCLEOTIDE SEQUENCE [LARGE SCALE GENOMIC DNA]</scope>
    <source>
        <strain evidence="4 5">SAG 2145</strain>
    </source>
</reference>
<dbReference type="EMBL" id="JALJOS010000025">
    <property type="protein sequence ID" value="KAK9825320.1"/>
    <property type="molecule type" value="Genomic_DNA"/>
</dbReference>
<dbReference type="PANTHER" id="PTHR48104:SF30">
    <property type="entry name" value="METACASPASE-1"/>
    <property type="match status" value="1"/>
</dbReference>
<gene>
    <name evidence="4" type="ORF">WJX74_009236</name>
</gene>
<sequence>MGCTASKPKTKETAPRASRPAPEAAPAAKSVVSPSAEPQHSTKPAFSAGAPHANGGVPTAAAAQAVQANGALQQQGLPQQNAAADQQLLQQQQLPVRPEPAAVLGRPPPEASIPNQQVLPPASGQMLTGPLQGATGPLQGVSGVERSPSRSLSPDPEQGHGHPVASFHPLSPPMLTLGGLSAGGLTPSRSEGALYTGVLASQPMRPQEGSSAVGESGELMLPYPAPYVPTPSMPAPDYPNLPCDNHWQPRRRKAVLIACNYVQSPAISQLQGCINDMQCMREMLMVNFRFQPQDMLVLHDMEQDPEYIPTKGNVLAAAEWLASDCQPYDSLIFFFSGYGGQLIEAGDHDHPYGDTLLPVDHAEVGHITAEELEGVLLRQLPSGVRLHAIIDASPAPCPIRLPCSVSIQPNGWGTWMGVRTARAQPRRVSKAPGTESVDAAFQVSPLSPIDRSHMATTAGGEALLFSSSWSEDGPPDAQTMSTVKSTGAMAYCLIQAVQLGHSQTYNTLIRAMRYALKNGPQHFGEMPRLTSTVEFNLNRNFML</sequence>
<evidence type="ECO:0000313" key="4">
    <source>
        <dbReference type="EMBL" id="KAK9825320.1"/>
    </source>
</evidence>
<feature type="compositionally biased region" description="Low complexity" evidence="2">
    <location>
        <begin position="15"/>
        <end position="38"/>
    </location>
</feature>
<comment type="similarity">
    <text evidence="1">Belongs to the peptidase C14B family.</text>
</comment>
<dbReference type="PANTHER" id="PTHR48104">
    <property type="entry name" value="METACASPASE-4"/>
    <property type="match status" value="1"/>
</dbReference>
<accession>A0AAW1QVL9</accession>
<evidence type="ECO:0000256" key="2">
    <source>
        <dbReference type="SAM" id="MobiDB-lite"/>
    </source>
</evidence>
<dbReference type="GO" id="GO:0004197">
    <property type="term" value="F:cysteine-type endopeptidase activity"/>
    <property type="evidence" value="ECO:0007669"/>
    <property type="project" value="InterPro"/>
</dbReference>
<dbReference type="Gene3D" id="3.40.50.12660">
    <property type="match status" value="1"/>
</dbReference>
<evidence type="ECO:0000256" key="1">
    <source>
        <dbReference type="ARBA" id="ARBA00009005"/>
    </source>
</evidence>
<feature type="compositionally biased region" description="Low complexity" evidence="2">
    <location>
        <begin position="53"/>
        <end position="62"/>
    </location>
</feature>
<protein>
    <recommendedName>
        <fullName evidence="3">Peptidase C14 caspase domain-containing protein</fullName>
    </recommendedName>
</protein>
<dbReference type="InterPro" id="IPR050452">
    <property type="entry name" value="Metacaspase"/>
</dbReference>
<evidence type="ECO:0000313" key="5">
    <source>
        <dbReference type="Proteomes" id="UP001438707"/>
    </source>
</evidence>
<dbReference type="GO" id="GO:0005737">
    <property type="term" value="C:cytoplasm"/>
    <property type="evidence" value="ECO:0007669"/>
    <property type="project" value="TreeGrafter"/>
</dbReference>
<dbReference type="AlphaFoldDB" id="A0AAW1QVL9"/>
<dbReference type="InterPro" id="IPR011600">
    <property type="entry name" value="Pept_C14_caspase"/>
</dbReference>
<evidence type="ECO:0000259" key="3">
    <source>
        <dbReference type="Pfam" id="PF00656"/>
    </source>
</evidence>
<feature type="domain" description="Peptidase C14 caspase" evidence="3">
    <location>
        <begin position="251"/>
        <end position="533"/>
    </location>
</feature>
<dbReference type="Proteomes" id="UP001438707">
    <property type="component" value="Unassembled WGS sequence"/>
</dbReference>
<feature type="region of interest" description="Disordered" evidence="2">
    <location>
        <begin position="74"/>
        <end position="170"/>
    </location>
</feature>